<dbReference type="GO" id="GO:0008270">
    <property type="term" value="F:zinc ion binding"/>
    <property type="evidence" value="ECO:0007669"/>
    <property type="project" value="UniProtKB-KW"/>
</dbReference>
<protein>
    <submittedName>
        <fullName evidence="13">Uncharacterized protein</fullName>
    </submittedName>
</protein>
<evidence type="ECO:0000259" key="12">
    <source>
        <dbReference type="PROSITE" id="PS51843"/>
    </source>
</evidence>
<dbReference type="PROSITE" id="PS00031">
    <property type="entry name" value="NUCLEAR_REC_DBD_1"/>
    <property type="match status" value="1"/>
</dbReference>
<accession>A0A8W8LHM8</accession>
<dbReference type="EnsemblMetazoa" id="G28007.2">
    <property type="protein sequence ID" value="G28007.2:cds"/>
    <property type="gene ID" value="G28007"/>
</dbReference>
<proteinExistence type="inferred from homology"/>
<evidence type="ECO:0000256" key="3">
    <source>
        <dbReference type="ARBA" id="ARBA00022833"/>
    </source>
</evidence>
<evidence type="ECO:0000313" key="14">
    <source>
        <dbReference type="Proteomes" id="UP000005408"/>
    </source>
</evidence>
<dbReference type="GO" id="GO:0045944">
    <property type="term" value="P:positive regulation of transcription by RNA polymerase II"/>
    <property type="evidence" value="ECO:0007669"/>
    <property type="project" value="TreeGrafter"/>
</dbReference>
<dbReference type="SUPFAM" id="SSF57716">
    <property type="entry name" value="Glucocorticoid receptor-like (DNA-binding domain)"/>
    <property type="match status" value="1"/>
</dbReference>
<dbReference type="SMART" id="SM00430">
    <property type="entry name" value="HOLI"/>
    <property type="match status" value="1"/>
</dbReference>
<dbReference type="AlphaFoldDB" id="A0A8W8LHM8"/>
<evidence type="ECO:0000256" key="9">
    <source>
        <dbReference type="RuleBase" id="RU004334"/>
    </source>
</evidence>
<dbReference type="InterPro" id="IPR050234">
    <property type="entry name" value="Nuclear_hormone_rcpt_NR1"/>
</dbReference>
<dbReference type="InterPro" id="IPR001628">
    <property type="entry name" value="Znf_hrmn_rcpt"/>
</dbReference>
<evidence type="ECO:0000256" key="5">
    <source>
        <dbReference type="ARBA" id="ARBA00023125"/>
    </source>
</evidence>
<dbReference type="SUPFAM" id="SSF48508">
    <property type="entry name" value="Nuclear receptor ligand-binding domain"/>
    <property type="match status" value="1"/>
</dbReference>
<dbReference type="InterPro" id="IPR013088">
    <property type="entry name" value="Znf_NHR/GATA"/>
</dbReference>
<dbReference type="Gene3D" id="3.30.50.10">
    <property type="entry name" value="Erythroid Transcription Factor GATA-1, subunit A"/>
    <property type="match status" value="1"/>
</dbReference>
<evidence type="ECO:0000256" key="8">
    <source>
        <dbReference type="ARBA" id="ARBA00023242"/>
    </source>
</evidence>
<feature type="region of interest" description="Disordered" evidence="10">
    <location>
        <begin position="1"/>
        <end position="38"/>
    </location>
</feature>
<dbReference type="InterPro" id="IPR035500">
    <property type="entry name" value="NHR-like_dom_sf"/>
</dbReference>
<dbReference type="OMA" id="HEIQEEY"/>
<feature type="compositionally biased region" description="Low complexity" evidence="10">
    <location>
        <begin position="362"/>
        <end position="375"/>
    </location>
</feature>
<dbReference type="Pfam" id="PF00104">
    <property type="entry name" value="Hormone_recep"/>
    <property type="match status" value="1"/>
</dbReference>
<comment type="similarity">
    <text evidence="9">Belongs to the nuclear hormone receptor family.</text>
</comment>
<dbReference type="OrthoDB" id="6352325at2759"/>
<reference evidence="13" key="1">
    <citation type="submission" date="2022-08" db="UniProtKB">
        <authorList>
            <consortium name="EnsemblMetazoa"/>
        </authorList>
    </citation>
    <scope>IDENTIFICATION</scope>
    <source>
        <strain evidence="13">05x7-T-G4-1.051#20</strain>
    </source>
</reference>
<evidence type="ECO:0000256" key="2">
    <source>
        <dbReference type="ARBA" id="ARBA00022771"/>
    </source>
</evidence>
<feature type="domain" description="NR LBD" evidence="12">
    <location>
        <begin position="256"/>
        <end position="560"/>
    </location>
</feature>
<evidence type="ECO:0000256" key="10">
    <source>
        <dbReference type="SAM" id="MobiDB-lite"/>
    </source>
</evidence>
<dbReference type="PROSITE" id="PS51030">
    <property type="entry name" value="NUCLEAR_REC_DBD_2"/>
    <property type="match status" value="1"/>
</dbReference>
<sequence>MEVSSNSVSSEECKSEDADMTSKPFILRDEKTSHKELNPLMPNMTGLYGPVDCSEQECDQKSPDSSAGASMTFQKKDKTCLVCGDKALGYNFNAVSCESCKAFFRRNAHKVIRGRCEGRCDITVESRSFCKKCRLAKCFTVGMRKDMILNDEQKQVRKQKIIINKLRKHGQLPPEDTYAASRQDVNDSLQDSIRSQNLHNLRMSFPNLSDKELDVLMKMKVEQYPEGKDSSSELKYPSWSESQGIVADILANLPEIDQCILNELRIAHEQSSFLANTTTSLKAPPTNATEFVNLAEGFVRRIIKVAKNIEFFKMICKEDQIALLKGSVVEIMMLRSAINYNVETESWSFSTMKCLSKPPGPSTSSESGSGQSHPGHLSQTDLTNRPFSKGMEAFSGAGQMGGLPNEEEMKRLREMMSSRIKAEEGVKSEVGAVSASILKAGGSETYNMFLTYSKFIKSLMRTIHGDLLALKLLIMLSLFSADRQGVLEHDKIQQIQECYAGILQKYVERRFPEDKIMFAKIVMKLTDLRNINEVHTKMLLKMKVDSIEPLLIEIFDLPNE</sequence>
<keyword evidence="1 9" id="KW-0479">Metal-binding</keyword>
<keyword evidence="3 9" id="KW-0862">Zinc</keyword>
<keyword evidence="7 9" id="KW-0675">Receptor</keyword>
<evidence type="ECO:0000313" key="13">
    <source>
        <dbReference type="EnsemblMetazoa" id="G28007.2:cds"/>
    </source>
</evidence>
<dbReference type="GO" id="GO:0004879">
    <property type="term" value="F:nuclear receptor activity"/>
    <property type="evidence" value="ECO:0007669"/>
    <property type="project" value="TreeGrafter"/>
</dbReference>
<keyword evidence="2 9" id="KW-0863">Zinc-finger</keyword>
<keyword evidence="5 9" id="KW-0238">DNA-binding</keyword>
<dbReference type="SMART" id="SM00399">
    <property type="entry name" value="ZnF_C4"/>
    <property type="match status" value="1"/>
</dbReference>
<feature type="domain" description="Nuclear receptor" evidence="11">
    <location>
        <begin position="77"/>
        <end position="150"/>
    </location>
</feature>
<dbReference type="GO" id="GO:0005634">
    <property type="term" value="C:nucleus"/>
    <property type="evidence" value="ECO:0007669"/>
    <property type="project" value="UniProtKB-SubCell"/>
</dbReference>
<organism evidence="13 14">
    <name type="scientific">Magallana gigas</name>
    <name type="common">Pacific oyster</name>
    <name type="synonym">Crassostrea gigas</name>
    <dbReference type="NCBI Taxonomy" id="29159"/>
    <lineage>
        <taxon>Eukaryota</taxon>
        <taxon>Metazoa</taxon>
        <taxon>Spiralia</taxon>
        <taxon>Lophotrochozoa</taxon>
        <taxon>Mollusca</taxon>
        <taxon>Bivalvia</taxon>
        <taxon>Autobranchia</taxon>
        <taxon>Pteriomorphia</taxon>
        <taxon>Ostreida</taxon>
        <taxon>Ostreoidea</taxon>
        <taxon>Ostreidae</taxon>
        <taxon>Magallana</taxon>
    </lineage>
</organism>
<name>A0A8W8LHM8_MAGGI</name>
<evidence type="ECO:0000256" key="4">
    <source>
        <dbReference type="ARBA" id="ARBA00023015"/>
    </source>
</evidence>
<keyword evidence="6 9" id="KW-0804">Transcription</keyword>
<dbReference type="GO" id="GO:0000978">
    <property type="term" value="F:RNA polymerase II cis-regulatory region sequence-specific DNA binding"/>
    <property type="evidence" value="ECO:0007669"/>
    <property type="project" value="TreeGrafter"/>
</dbReference>
<dbReference type="PRINTS" id="PR00398">
    <property type="entry name" value="STRDHORMONER"/>
</dbReference>
<evidence type="ECO:0000256" key="6">
    <source>
        <dbReference type="ARBA" id="ARBA00023163"/>
    </source>
</evidence>
<dbReference type="Pfam" id="PF00105">
    <property type="entry name" value="zf-C4"/>
    <property type="match status" value="1"/>
</dbReference>
<dbReference type="Proteomes" id="UP000005408">
    <property type="component" value="Unassembled WGS sequence"/>
</dbReference>
<dbReference type="PANTHER" id="PTHR24082:SF283">
    <property type="entry name" value="NUCLEAR HORMONE RECEPTOR HR96"/>
    <property type="match status" value="1"/>
</dbReference>
<evidence type="ECO:0000256" key="7">
    <source>
        <dbReference type="ARBA" id="ARBA00023170"/>
    </source>
</evidence>
<dbReference type="PANTHER" id="PTHR24082">
    <property type="entry name" value="NUCLEAR HORMONE RECEPTOR"/>
    <property type="match status" value="1"/>
</dbReference>
<evidence type="ECO:0000259" key="11">
    <source>
        <dbReference type="PROSITE" id="PS51030"/>
    </source>
</evidence>
<feature type="compositionally biased region" description="Low complexity" evidence="10">
    <location>
        <begin position="1"/>
        <end position="10"/>
    </location>
</feature>
<comment type="subcellular location">
    <subcellularLocation>
        <location evidence="9">Nucleus</location>
    </subcellularLocation>
</comment>
<keyword evidence="14" id="KW-1185">Reference proteome</keyword>
<keyword evidence="8 9" id="KW-0539">Nucleus</keyword>
<feature type="compositionally biased region" description="Basic and acidic residues" evidence="10">
    <location>
        <begin position="26"/>
        <end position="37"/>
    </location>
</feature>
<dbReference type="Gene3D" id="1.10.565.10">
    <property type="entry name" value="Retinoid X Receptor"/>
    <property type="match status" value="2"/>
</dbReference>
<dbReference type="PRINTS" id="PR00047">
    <property type="entry name" value="STROIDFINGER"/>
</dbReference>
<dbReference type="GO" id="GO:0000122">
    <property type="term" value="P:negative regulation of transcription by RNA polymerase II"/>
    <property type="evidence" value="ECO:0007669"/>
    <property type="project" value="TreeGrafter"/>
</dbReference>
<feature type="region of interest" description="Disordered" evidence="10">
    <location>
        <begin position="353"/>
        <end position="382"/>
    </location>
</feature>
<dbReference type="InterPro" id="IPR000536">
    <property type="entry name" value="Nucl_hrmn_rcpt_lig-bd"/>
</dbReference>
<evidence type="ECO:0000256" key="1">
    <source>
        <dbReference type="ARBA" id="ARBA00022723"/>
    </source>
</evidence>
<dbReference type="GO" id="GO:0030154">
    <property type="term" value="P:cell differentiation"/>
    <property type="evidence" value="ECO:0007669"/>
    <property type="project" value="TreeGrafter"/>
</dbReference>
<dbReference type="InterPro" id="IPR001723">
    <property type="entry name" value="Nuclear_hrmn_rcpt"/>
</dbReference>
<keyword evidence="4 9" id="KW-0805">Transcription regulation</keyword>
<dbReference type="PROSITE" id="PS51843">
    <property type="entry name" value="NR_LBD"/>
    <property type="match status" value="1"/>
</dbReference>